<feature type="region of interest" description="Disordered" evidence="1">
    <location>
        <begin position="696"/>
        <end position="716"/>
    </location>
</feature>
<accession>A0A090MES8</accession>
<dbReference type="EMBL" id="CBMI010004793">
    <property type="protein sequence ID" value="CEG05648.1"/>
    <property type="molecule type" value="Genomic_DNA"/>
</dbReference>
<comment type="caution">
    <text evidence="2">The sequence shown here is derived from an EMBL/GenBank/DDBJ whole genome shotgun (WGS) entry which is preliminary data.</text>
</comment>
<evidence type="ECO:0000313" key="2">
    <source>
        <dbReference type="EMBL" id="CEG05648.1"/>
    </source>
</evidence>
<proteinExistence type="predicted"/>
<gene>
    <name evidence="2" type="ORF">BN850_0130610</name>
</gene>
<dbReference type="AlphaFoldDB" id="A0A090MES8"/>
<sequence length="716" mass="81680">MSLPLLTSPVSVPTGGGSKIEPRDMKAIQLNRACEVSIKLENGKTVNDTAPKGTLGHVPHDALEIGVPNSKSQIKLPRLEAARTAAPISNKRASYPAGRAILNMWEDIQSNKALLVEHGLRLGIYDASQDHISKLNVTVLTDIVAFDDEGWETINTPGLPLEKFLELRQIDQNWPELTSEESLIYLRLYTDGPNGPFSKYAGRTVQELPVNRMRQHSFYQDSDTKTSTHYREARKRQYRYSIPMMKLVGIRAEVLPMAEFTLCALLRTWADGVVQISSQAIAEGASSTTVPHRILMAALSRITDESLKRANFPLLGGIGCNWSCPLQEVLLERREWIRYRVVPVDDRPMFVYRCQSKVVELSKNFREGVTKPFVRVGFLWTKGNMQDVNQRKSQFCIQHSLEGLPGLRVGQPLILHIELMEDGKPHPTPWYRHPYHGAWDNSGELHSFCIKVEWLHEAEQRWYNTTLSHTRVLAKAIKDAPPTATPAWRKATMILQVLLNRQYQNPPSYLTRSLAQTIRHVNYDHLNQVISFNKIPRTTHQPPSHVSFDHNLRELFKACQKEWRHISIGPMPPPAWFNRSGKELQTTSYALCILTSKNKNGDAEMKTCAKREGNFHIDDGEANEEMIREGSCYLCWTYWRRPCTWIPFRLGYDDETPTSRQPEVPPSYKGVVPIPFRAPIASPIPAPMSIEEYYNMKQETIDDGDSDLEDEEEYED</sequence>
<feature type="region of interest" description="Disordered" evidence="1">
    <location>
        <begin position="1"/>
        <end position="21"/>
    </location>
</feature>
<evidence type="ECO:0000256" key="1">
    <source>
        <dbReference type="SAM" id="MobiDB-lite"/>
    </source>
</evidence>
<protein>
    <submittedName>
        <fullName evidence="2">WGS project CBMI000000000 data, contig CS3069_c004797</fullName>
    </submittedName>
</protein>
<name>A0A090MES8_9HYPO</name>
<feature type="compositionally biased region" description="Acidic residues" evidence="1">
    <location>
        <begin position="701"/>
        <end position="716"/>
    </location>
</feature>
<reference evidence="2" key="1">
    <citation type="submission" date="2013-05" db="EMBL/GenBank/DDBJ databases">
        <title>Draft genome sequences of six wheat associated Fusarium spp. isolates.</title>
        <authorList>
            <person name="Moolhuijzen P.M."/>
            <person name="Manners J.M."/>
            <person name="Wilcox S."/>
            <person name="Bellgard M.I."/>
            <person name="Gardiner D.M."/>
        </authorList>
    </citation>
    <scope>NUCLEOTIDE SEQUENCE</scope>
    <source>
        <strain evidence="2">CS3069</strain>
    </source>
</reference>
<organism evidence="2">
    <name type="scientific">Fusarium clavum</name>
    <dbReference type="NCBI Taxonomy" id="2594811"/>
    <lineage>
        <taxon>Eukaryota</taxon>
        <taxon>Fungi</taxon>
        <taxon>Dikarya</taxon>
        <taxon>Ascomycota</taxon>
        <taxon>Pezizomycotina</taxon>
        <taxon>Sordariomycetes</taxon>
        <taxon>Hypocreomycetidae</taxon>
        <taxon>Hypocreales</taxon>
        <taxon>Nectriaceae</taxon>
        <taxon>Fusarium</taxon>
        <taxon>Fusarium incarnatum-equiseti species complex</taxon>
    </lineage>
</organism>